<proteinExistence type="predicted"/>
<dbReference type="Gramene" id="AET7Gv20160300.3">
    <property type="protein sequence ID" value="AET7Gv20160300.3"/>
    <property type="gene ID" value="AET7Gv20160300"/>
</dbReference>
<reference evidence="1" key="3">
    <citation type="journal article" date="2017" name="Nature">
        <title>Genome sequence of the progenitor of the wheat D genome Aegilops tauschii.</title>
        <authorList>
            <person name="Luo M.C."/>
            <person name="Gu Y.Q."/>
            <person name="Puiu D."/>
            <person name="Wang H."/>
            <person name="Twardziok S.O."/>
            <person name="Deal K.R."/>
            <person name="Huo N."/>
            <person name="Zhu T."/>
            <person name="Wang L."/>
            <person name="Wang Y."/>
            <person name="McGuire P.E."/>
            <person name="Liu S."/>
            <person name="Long H."/>
            <person name="Ramasamy R.K."/>
            <person name="Rodriguez J.C."/>
            <person name="Van S.L."/>
            <person name="Yuan L."/>
            <person name="Wang Z."/>
            <person name="Xia Z."/>
            <person name="Xiao L."/>
            <person name="Anderson O.D."/>
            <person name="Ouyang S."/>
            <person name="Liang Y."/>
            <person name="Zimin A.V."/>
            <person name="Pertea G."/>
            <person name="Qi P."/>
            <person name="Bennetzen J.L."/>
            <person name="Dai X."/>
            <person name="Dawson M.W."/>
            <person name="Muller H.G."/>
            <person name="Kugler K."/>
            <person name="Rivarola-Duarte L."/>
            <person name="Spannagl M."/>
            <person name="Mayer K.F.X."/>
            <person name="Lu F.H."/>
            <person name="Bevan M.W."/>
            <person name="Leroy P."/>
            <person name="Li P."/>
            <person name="You F.M."/>
            <person name="Sun Q."/>
            <person name="Liu Z."/>
            <person name="Lyons E."/>
            <person name="Wicker T."/>
            <person name="Salzberg S.L."/>
            <person name="Devos K.M."/>
            <person name="Dvorak J."/>
        </authorList>
    </citation>
    <scope>NUCLEOTIDE SEQUENCE [LARGE SCALE GENOMIC DNA]</scope>
    <source>
        <strain evidence="1">cv. AL8/78</strain>
    </source>
</reference>
<sequence length="145" mass="16176">MRRPTLRGSGSPPPVILTSSSRAMTCLAGLAVMPCIPIQRLFPFVARMLPKVWPSRNLSYAMYRYDPYHFASAANLQWRPHFSTKMTCRHIGVCRPGDAAFQPLWSSSRASCAISVCIAPSVEQLSRVLSLECWQSLVHEHIAST</sequence>
<evidence type="ECO:0000313" key="1">
    <source>
        <dbReference type="EnsemblPlants" id="AET7Gv20160300.2"/>
    </source>
</evidence>
<keyword evidence="2" id="KW-1185">Reference proteome</keyword>
<dbReference type="EnsemblPlants" id="AET7Gv20160300.2">
    <property type="protein sequence ID" value="AET7Gv20160300.2"/>
    <property type="gene ID" value="AET7Gv20160300"/>
</dbReference>
<dbReference type="EnsemblPlants" id="AET7Gv20160300.4">
    <property type="protein sequence ID" value="AET7Gv20160300.4"/>
    <property type="gene ID" value="AET7Gv20160300"/>
</dbReference>
<name>A0A453QIU8_AEGTS</name>
<reference evidence="1" key="4">
    <citation type="submission" date="2019-03" db="UniProtKB">
        <authorList>
            <consortium name="EnsemblPlants"/>
        </authorList>
    </citation>
    <scope>IDENTIFICATION</scope>
</reference>
<reference evidence="2" key="1">
    <citation type="journal article" date="2014" name="Science">
        <title>Ancient hybridizations among the ancestral genomes of bread wheat.</title>
        <authorList>
            <consortium name="International Wheat Genome Sequencing Consortium,"/>
            <person name="Marcussen T."/>
            <person name="Sandve S.R."/>
            <person name="Heier L."/>
            <person name="Spannagl M."/>
            <person name="Pfeifer M."/>
            <person name="Jakobsen K.S."/>
            <person name="Wulff B.B."/>
            <person name="Steuernagel B."/>
            <person name="Mayer K.F."/>
            <person name="Olsen O.A."/>
        </authorList>
    </citation>
    <scope>NUCLEOTIDE SEQUENCE [LARGE SCALE GENOMIC DNA]</scope>
    <source>
        <strain evidence="2">cv. AL8/78</strain>
    </source>
</reference>
<dbReference type="Gramene" id="AET7Gv20160300.4">
    <property type="protein sequence ID" value="AET7Gv20160300.4"/>
    <property type="gene ID" value="AET7Gv20160300"/>
</dbReference>
<dbReference type="AlphaFoldDB" id="A0A453QIU8"/>
<reference evidence="1" key="5">
    <citation type="journal article" date="2021" name="G3 (Bethesda)">
        <title>Aegilops tauschii genome assembly Aet v5.0 features greater sequence contiguity and improved annotation.</title>
        <authorList>
            <person name="Wang L."/>
            <person name="Zhu T."/>
            <person name="Rodriguez J.C."/>
            <person name="Deal K.R."/>
            <person name="Dubcovsky J."/>
            <person name="McGuire P.E."/>
            <person name="Lux T."/>
            <person name="Spannagl M."/>
            <person name="Mayer K.F.X."/>
            <person name="Baldrich P."/>
            <person name="Meyers B.C."/>
            <person name="Huo N."/>
            <person name="Gu Y.Q."/>
            <person name="Zhou H."/>
            <person name="Devos K.M."/>
            <person name="Bennetzen J.L."/>
            <person name="Unver T."/>
            <person name="Budak H."/>
            <person name="Gulick P.J."/>
            <person name="Galiba G."/>
            <person name="Kalapos B."/>
            <person name="Nelson D.R."/>
            <person name="Li P."/>
            <person name="You F.M."/>
            <person name="Luo M.C."/>
            <person name="Dvorak J."/>
        </authorList>
    </citation>
    <scope>NUCLEOTIDE SEQUENCE [LARGE SCALE GENOMIC DNA]</scope>
    <source>
        <strain evidence="1">cv. AL8/78</strain>
    </source>
</reference>
<dbReference type="EnsemblPlants" id="AET7Gv20160300.3">
    <property type="protein sequence ID" value="AET7Gv20160300.3"/>
    <property type="gene ID" value="AET7Gv20160300"/>
</dbReference>
<reference evidence="2" key="2">
    <citation type="journal article" date="2017" name="Nat. Plants">
        <title>The Aegilops tauschii genome reveals multiple impacts of transposons.</title>
        <authorList>
            <person name="Zhao G."/>
            <person name="Zou C."/>
            <person name="Li K."/>
            <person name="Wang K."/>
            <person name="Li T."/>
            <person name="Gao L."/>
            <person name="Zhang X."/>
            <person name="Wang H."/>
            <person name="Yang Z."/>
            <person name="Liu X."/>
            <person name="Jiang W."/>
            <person name="Mao L."/>
            <person name="Kong X."/>
            <person name="Jiao Y."/>
            <person name="Jia J."/>
        </authorList>
    </citation>
    <scope>NUCLEOTIDE SEQUENCE [LARGE SCALE GENOMIC DNA]</scope>
    <source>
        <strain evidence="2">cv. AL8/78</strain>
    </source>
</reference>
<dbReference type="Gramene" id="AET7Gv20160300.2">
    <property type="protein sequence ID" value="AET7Gv20160300.2"/>
    <property type="gene ID" value="AET7Gv20160300"/>
</dbReference>
<protein>
    <submittedName>
        <fullName evidence="1">Uncharacterized protein</fullName>
    </submittedName>
</protein>
<accession>A0A453QIU8</accession>
<organism evidence="1 2">
    <name type="scientific">Aegilops tauschii subsp. strangulata</name>
    <name type="common">Goatgrass</name>
    <dbReference type="NCBI Taxonomy" id="200361"/>
    <lineage>
        <taxon>Eukaryota</taxon>
        <taxon>Viridiplantae</taxon>
        <taxon>Streptophyta</taxon>
        <taxon>Embryophyta</taxon>
        <taxon>Tracheophyta</taxon>
        <taxon>Spermatophyta</taxon>
        <taxon>Magnoliopsida</taxon>
        <taxon>Liliopsida</taxon>
        <taxon>Poales</taxon>
        <taxon>Poaceae</taxon>
        <taxon>BOP clade</taxon>
        <taxon>Pooideae</taxon>
        <taxon>Triticodae</taxon>
        <taxon>Triticeae</taxon>
        <taxon>Triticinae</taxon>
        <taxon>Aegilops</taxon>
    </lineage>
</organism>
<dbReference type="Proteomes" id="UP000015105">
    <property type="component" value="Chromosome 7D"/>
</dbReference>
<evidence type="ECO:0000313" key="2">
    <source>
        <dbReference type="Proteomes" id="UP000015105"/>
    </source>
</evidence>